<keyword evidence="2" id="KW-1185">Reference proteome</keyword>
<evidence type="ECO:0000313" key="1">
    <source>
        <dbReference type="EMBL" id="KAJ3479434.1"/>
    </source>
</evidence>
<dbReference type="EMBL" id="JANAWD010000439">
    <property type="protein sequence ID" value="KAJ3479434.1"/>
    <property type="molecule type" value="Genomic_DNA"/>
</dbReference>
<protein>
    <submittedName>
        <fullName evidence="1">Uncharacterized protein</fullName>
    </submittedName>
</protein>
<dbReference type="Proteomes" id="UP001212997">
    <property type="component" value="Unassembled WGS sequence"/>
</dbReference>
<name>A0AAD5YBE5_9APHY</name>
<gene>
    <name evidence="1" type="ORF">NLI96_g9056</name>
</gene>
<accession>A0AAD5YBE5</accession>
<sequence>MATTSYTADEYSRLGSVFDTQIRQCPNKISEILVDLHQDHRGHARYIYVDTILAVISETDNEAVESLTTTSMFHTMCATRLPTVLLNILLDSRIYMWDDSLESYHPGLLQYTLAISEILARCCHHLAWFLQDDSESIYSECAAQLLRDFPSLWQLLWNHRYRLFEPRNGRYDGRCESFGGTVAGLFKGIFEVETSFNEPSEFTPVSSGVFELLLFFWQYHKGNSIGTLVMSQIFEIIMSKRPTEYKPAIFKVITDEATAGRIYNQICRKLRIRHTLDVELGHIFMVVNFLLARSSSFGIASRGEII</sequence>
<dbReference type="AlphaFoldDB" id="A0AAD5YBE5"/>
<reference evidence="1" key="1">
    <citation type="submission" date="2022-07" db="EMBL/GenBank/DDBJ databases">
        <title>Genome Sequence of Physisporinus lineatus.</title>
        <authorList>
            <person name="Buettner E."/>
        </authorList>
    </citation>
    <scope>NUCLEOTIDE SEQUENCE</scope>
    <source>
        <strain evidence="1">VT162</strain>
    </source>
</reference>
<organism evidence="1 2">
    <name type="scientific">Meripilus lineatus</name>
    <dbReference type="NCBI Taxonomy" id="2056292"/>
    <lineage>
        <taxon>Eukaryota</taxon>
        <taxon>Fungi</taxon>
        <taxon>Dikarya</taxon>
        <taxon>Basidiomycota</taxon>
        <taxon>Agaricomycotina</taxon>
        <taxon>Agaricomycetes</taxon>
        <taxon>Polyporales</taxon>
        <taxon>Meripilaceae</taxon>
        <taxon>Meripilus</taxon>
    </lineage>
</organism>
<proteinExistence type="predicted"/>
<evidence type="ECO:0000313" key="2">
    <source>
        <dbReference type="Proteomes" id="UP001212997"/>
    </source>
</evidence>
<comment type="caution">
    <text evidence="1">The sequence shown here is derived from an EMBL/GenBank/DDBJ whole genome shotgun (WGS) entry which is preliminary data.</text>
</comment>